<feature type="transmembrane region" description="Helical" evidence="5">
    <location>
        <begin position="20"/>
        <end position="42"/>
    </location>
</feature>
<keyword evidence="8" id="KW-1185">Reference proteome</keyword>
<dbReference type="PANTHER" id="PTHR23514:SF13">
    <property type="entry name" value="INNER MEMBRANE PROTEIN YBJJ"/>
    <property type="match status" value="1"/>
</dbReference>
<protein>
    <submittedName>
        <fullName evidence="7">MFS family permease</fullName>
    </submittedName>
</protein>
<feature type="transmembrane region" description="Helical" evidence="5">
    <location>
        <begin position="282"/>
        <end position="303"/>
    </location>
</feature>
<proteinExistence type="predicted"/>
<dbReference type="Proteomes" id="UP000518288">
    <property type="component" value="Unassembled WGS sequence"/>
</dbReference>
<dbReference type="PANTHER" id="PTHR23514">
    <property type="entry name" value="BYPASS OF STOP CODON PROTEIN 6"/>
    <property type="match status" value="1"/>
</dbReference>
<dbReference type="CDD" id="cd17393">
    <property type="entry name" value="MFS_MosC_like"/>
    <property type="match status" value="1"/>
</dbReference>
<reference evidence="7 8" key="1">
    <citation type="submission" date="2020-07" db="EMBL/GenBank/DDBJ databases">
        <title>Genomic Encyclopedia of Archaeal and Bacterial Type Strains, Phase II (KMG-II): from individual species to whole genera.</title>
        <authorList>
            <person name="Goeker M."/>
        </authorList>
    </citation>
    <scope>NUCLEOTIDE SEQUENCE [LARGE SCALE GENOMIC DNA]</scope>
    <source>
        <strain evidence="7 8">DSM 21226</strain>
    </source>
</reference>
<keyword evidence="3 5" id="KW-1133">Transmembrane helix</keyword>
<evidence type="ECO:0000256" key="3">
    <source>
        <dbReference type="ARBA" id="ARBA00022989"/>
    </source>
</evidence>
<dbReference type="InterPro" id="IPR036259">
    <property type="entry name" value="MFS_trans_sf"/>
</dbReference>
<feature type="transmembrane region" description="Helical" evidence="5">
    <location>
        <begin position="367"/>
        <end position="385"/>
    </location>
</feature>
<evidence type="ECO:0000256" key="5">
    <source>
        <dbReference type="SAM" id="Phobius"/>
    </source>
</evidence>
<feature type="transmembrane region" description="Helical" evidence="5">
    <location>
        <begin position="54"/>
        <end position="72"/>
    </location>
</feature>
<gene>
    <name evidence="7" type="ORF">BDD16_002251</name>
</gene>
<feature type="transmembrane region" description="Helical" evidence="5">
    <location>
        <begin position="171"/>
        <end position="193"/>
    </location>
</feature>
<evidence type="ECO:0000256" key="1">
    <source>
        <dbReference type="ARBA" id="ARBA00004141"/>
    </source>
</evidence>
<organism evidence="7 8">
    <name type="scientific">Sphaerotilus montanus</name>
    <dbReference type="NCBI Taxonomy" id="522889"/>
    <lineage>
        <taxon>Bacteria</taxon>
        <taxon>Pseudomonadati</taxon>
        <taxon>Pseudomonadota</taxon>
        <taxon>Betaproteobacteria</taxon>
        <taxon>Burkholderiales</taxon>
        <taxon>Sphaerotilaceae</taxon>
        <taxon>Sphaerotilus</taxon>
    </lineage>
</organism>
<dbReference type="InterPro" id="IPR020846">
    <property type="entry name" value="MFS_dom"/>
</dbReference>
<evidence type="ECO:0000313" key="8">
    <source>
        <dbReference type="Proteomes" id="UP000518288"/>
    </source>
</evidence>
<dbReference type="EMBL" id="JACCFH010000001">
    <property type="protein sequence ID" value="NYG33265.1"/>
    <property type="molecule type" value="Genomic_DNA"/>
</dbReference>
<keyword evidence="2 5" id="KW-0812">Transmembrane</keyword>
<dbReference type="Gene3D" id="1.20.1250.20">
    <property type="entry name" value="MFS general substrate transporter like domains"/>
    <property type="match status" value="1"/>
</dbReference>
<evidence type="ECO:0000259" key="6">
    <source>
        <dbReference type="PROSITE" id="PS50850"/>
    </source>
</evidence>
<dbReference type="InterPro" id="IPR011701">
    <property type="entry name" value="MFS"/>
</dbReference>
<keyword evidence="4 5" id="KW-0472">Membrane</keyword>
<feature type="transmembrane region" description="Helical" evidence="5">
    <location>
        <begin position="340"/>
        <end position="361"/>
    </location>
</feature>
<comment type="caution">
    <text evidence="7">The sequence shown here is derived from an EMBL/GenBank/DDBJ whole genome shotgun (WGS) entry which is preliminary data.</text>
</comment>
<feature type="transmembrane region" description="Helical" evidence="5">
    <location>
        <begin position="145"/>
        <end position="165"/>
    </location>
</feature>
<dbReference type="RefSeq" id="WP_179634049.1">
    <property type="nucleotide sequence ID" value="NZ_CAXYYM010000024.1"/>
</dbReference>
<dbReference type="Pfam" id="PF07690">
    <property type="entry name" value="MFS_1"/>
    <property type="match status" value="1"/>
</dbReference>
<sequence length="414" mass="41520">MQSTAILPGAPLPDVARARVAVALLFLANGMGFASWVSRIPAVRAPLGLSEGELGSALLGMAIGALFAFGPTGHGVQRWGARRVTLGVSLAYGALLVLPTLAPNGWLLGLALALFGAANGAMDVAMNALAVEVEQRVGRPIMSSLHGLWSAGGLAGALLGGLLAHREVAPSWHLAGIGLAAVGAVLLARGWLVGHVGEVHAAEEEAPRWARPEAALAGLGAIIFAAFLIEGAMADWSAVYLNGALGTTQAEAALGYSVFAMAMMGMRFAGDRLVLQWGAVPMLRMLNALAVVALVAALVSGSLAVTLPAFALTGMAIGTVAPLVFSAAAQRSRRGAGQGIAAMATLGYGGFLIGPPVIGWLAQATSLQVALGVLVLLAGVIAALAGHLAPAAPTAAAPTPADAASVDQAPVQRL</sequence>
<evidence type="ECO:0000256" key="4">
    <source>
        <dbReference type="ARBA" id="ARBA00023136"/>
    </source>
</evidence>
<dbReference type="InterPro" id="IPR051788">
    <property type="entry name" value="MFS_Transporter"/>
</dbReference>
<accession>A0A7Y9QXF1</accession>
<dbReference type="AlphaFoldDB" id="A0A7Y9QXF1"/>
<evidence type="ECO:0000256" key="2">
    <source>
        <dbReference type="ARBA" id="ARBA00022692"/>
    </source>
</evidence>
<feature type="domain" description="Major facilitator superfamily (MFS) profile" evidence="6">
    <location>
        <begin position="18"/>
        <end position="390"/>
    </location>
</feature>
<evidence type="ECO:0000313" key="7">
    <source>
        <dbReference type="EMBL" id="NYG33265.1"/>
    </source>
</evidence>
<comment type="subcellular location">
    <subcellularLocation>
        <location evidence="1">Membrane</location>
        <topology evidence="1">Multi-pass membrane protein</topology>
    </subcellularLocation>
</comment>
<dbReference type="GO" id="GO:0016020">
    <property type="term" value="C:membrane"/>
    <property type="evidence" value="ECO:0007669"/>
    <property type="project" value="UniProtKB-SubCell"/>
</dbReference>
<feature type="transmembrane region" description="Helical" evidence="5">
    <location>
        <begin position="214"/>
        <end position="233"/>
    </location>
</feature>
<name>A0A7Y9QXF1_9BURK</name>
<feature type="transmembrane region" description="Helical" evidence="5">
    <location>
        <begin position="309"/>
        <end position="328"/>
    </location>
</feature>
<dbReference type="PROSITE" id="PS50850">
    <property type="entry name" value="MFS"/>
    <property type="match status" value="1"/>
</dbReference>
<dbReference type="SUPFAM" id="SSF103473">
    <property type="entry name" value="MFS general substrate transporter"/>
    <property type="match status" value="1"/>
</dbReference>
<dbReference type="GO" id="GO:0022857">
    <property type="term" value="F:transmembrane transporter activity"/>
    <property type="evidence" value="ECO:0007669"/>
    <property type="project" value="InterPro"/>
</dbReference>